<keyword evidence="9" id="KW-1185">Reference proteome</keyword>
<dbReference type="STRING" id="1149755.A0A2J6S2W4"/>
<protein>
    <recommendedName>
        <fullName evidence="7">BHLH domain-containing protein</fullName>
    </recommendedName>
</protein>
<dbReference type="PROSITE" id="PS50888">
    <property type="entry name" value="BHLH"/>
    <property type="match status" value="1"/>
</dbReference>
<dbReference type="OrthoDB" id="5778525at2759"/>
<evidence type="ECO:0000313" key="8">
    <source>
        <dbReference type="EMBL" id="PMD45087.1"/>
    </source>
</evidence>
<dbReference type="InterPro" id="IPR011598">
    <property type="entry name" value="bHLH_dom"/>
</dbReference>
<feature type="region of interest" description="Disordered" evidence="6">
    <location>
        <begin position="1"/>
        <end position="22"/>
    </location>
</feature>
<dbReference type="GO" id="GO:0005634">
    <property type="term" value="C:nucleus"/>
    <property type="evidence" value="ECO:0007669"/>
    <property type="project" value="UniProtKB-SubCell"/>
</dbReference>
<reference evidence="8 9" key="1">
    <citation type="submission" date="2016-04" db="EMBL/GenBank/DDBJ databases">
        <title>A degradative enzymes factory behind the ericoid mycorrhizal symbiosis.</title>
        <authorList>
            <consortium name="DOE Joint Genome Institute"/>
            <person name="Martino E."/>
            <person name="Morin E."/>
            <person name="Grelet G."/>
            <person name="Kuo A."/>
            <person name="Kohler A."/>
            <person name="Daghino S."/>
            <person name="Barry K."/>
            <person name="Choi C."/>
            <person name="Cichocki N."/>
            <person name="Clum A."/>
            <person name="Copeland A."/>
            <person name="Hainaut M."/>
            <person name="Haridas S."/>
            <person name="Labutti K."/>
            <person name="Lindquist E."/>
            <person name="Lipzen A."/>
            <person name="Khouja H.-R."/>
            <person name="Murat C."/>
            <person name="Ohm R."/>
            <person name="Olson A."/>
            <person name="Spatafora J."/>
            <person name="Veneault-Fourrey C."/>
            <person name="Henrissat B."/>
            <person name="Grigoriev I."/>
            <person name="Martin F."/>
            <person name="Perotto S."/>
        </authorList>
    </citation>
    <scope>NUCLEOTIDE SEQUENCE [LARGE SCALE GENOMIC DNA]</scope>
    <source>
        <strain evidence="8 9">F</strain>
    </source>
</reference>
<keyword evidence="3" id="KW-0238">DNA-binding</keyword>
<evidence type="ECO:0000256" key="2">
    <source>
        <dbReference type="ARBA" id="ARBA00023015"/>
    </source>
</evidence>
<dbReference type="SMART" id="SM00353">
    <property type="entry name" value="HLH"/>
    <property type="match status" value="1"/>
</dbReference>
<dbReference type="PANTHER" id="PTHR15741">
    <property type="entry name" value="BASIC HELIX-LOOP-HELIX ZIP TRANSCRIPTION FACTOR"/>
    <property type="match status" value="1"/>
</dbReference>
<keyword evidence="4" id="KW-0804">Transcription</keyword>
<dbReference type="AlphaFoldDB" id="A0A2J6S2W4"/>
<dbReference type="InterPro" id="IPR052207">
    <property type="entry name" value="Max-like/E-box_TFs"/>
</dbReference>
<sequence length="449" mass="49220">MLAVQRPSMGSSKPPNLEMPFGYSFDTSSSNFPFPSPTAPAPGPSILDDNESKFLDSFFDGVSSDQFNYDFFNNPPDGSELGLGWEELPPTFMGTTSSFGQQPQPGNHGFSDMNFSGLNPQMHAGPSIPPSTSADVLAAATLLQNGPHGRSMSLQDGMFREDISRPINGQVRHQSIAQQTPRSQADFQQRLPSDDFMRDTFYTEMMFGGQSSSSMRHRGVSQKADIRWGSDAGFANAQGFVPPASQENVAASERSHIKAVEEAFSLGASHIPSSADTSRPPSPIGGPISHQRTRSIGQKVEQEDMDSRPRKRRKSKYQEEADDDDDESPVSPTFKTGVKKRKSKKASEESPAPESEQASKRRKSAAAAAAKAVRENLTEEQKRENHIKSEQKRRTLIREGFEDLGELVPGLKGGGFSKSAVLIMAADWLEELIHGNEILQQRLDQLEGR</sequence>
<dbReference type="EMBL" id="KZ613940">
    <property type="protein sequence ID" value="PMD45087.1"/>
    <property type="molecule type" value="Genomic_DNA"/>
</dbReference>
<dbReference type="PANTHER" id="PTHR15741:SF27">
    <property type="entry name" value="TRANSCRIPTION FACTOR AP-4"/>
    <property type="match status" value="1"/>
</dbReference>
<gene>
    <name evidence="8" type="ORF">L207DRAFT_247019</name>
</gene>
<dbReference type="SUPFAM" id="SSF47459">
    <property type="entry name" value="HLH, helix-loop-helix DNA-binding domain"/>
    <property type="match status" value="1"/>
</dbReference>
<evidence type="ECO:0000256" key="4">
    <source>
        <dbReference type="ARBA" id="ARBA00023163"/>
    </source>
</evidence>
<keyword evidence="2" id="KW-0805">Transcription regulation</keyword>
<dbReference type="GO" id="GO:0000978">
    <property type="term" value="F:RNA polymerase II cis-regulatory region sequence-specific DNA binding"/>
    <property type="evidence" value="ECO:0007669"/>
    <property type="project" value="TreeGrafter"/>
</dbReference>
<accession>A0A2J6S2W4</accession>
<evidence type="ECO:0000259" key="7">
    <source>
        <dbReference type="PROSITE" id="PS50888"/>
    </source>
</evidence>
<name>A0A2J6S2W4_HYAVF</name>
<feature type="region of interest" description="Disordered" evidence="6">
    <location>
        <begin position="270"/>
        <end position="391"/>
    </location>
</feature>
<comment type="subcellular location">
    <subcellularLocation>
        <location evidence="1">Nucleus</location>
    </subcellularLocation>
</comment>
<dbReference type="GO" id="GO:0000981">
    <property type="term" value="F:DNA-binding transcription factor activity, RNA polymerase II-specific"/>
    <property type="evidence" value="ECO:0007669"/>
    <property type="project" value="TreeGrafter"/>
</dbReference>
<proteinExistence type="predicted"/>
<evidence type="ECO:0000256" key="3">
    <source>
        <dbReference type="ARBA" id="ARBA00023125"/>
    </source>
</evidence>
<dbReference type="GO" id="GO:0046983">
    <property type="term" value="F:protein dimerization activity"/>
    <property type="evidence" value="ECO:0007669"/>
    <property type="project" value="InterPro"/>
</dbReference>
<feature type="compositionally biased region" description="Basic and acidic residues" evidence="6">
    <location>
        <begin position="372"/>
        <end position="391"/>
    </location>
</feature>
<evidence type="ECO:0000256" key="5">
    <source>
        <dbReference type="ARBA" id="ARBA00023242"/>
    </source>
</evidence>
<dbReference type="CDD" id="cd11404">
    <property type="entry name" value="bHLHzip_Mlx_like"/>
    <property type="match status" value="1"/>
</dbReference>
<dbReference type="Pfam" id="PF00010">
    <property type="entry name" value="HLH"/>
    <property type="match status" value="1"/>
</dbReference>
<organism evidence="8 9">
    <name type="scientific">Hyaloscypha variabilis (strain UAMH 11265 / GT02V1 / F)</name>
    <name type="common">Meliniomyces variabilis</name>
    <dbReference type="NCBI Taxonomy" id="1149755"/>
    <lineage>
        <taxon>Eukaryota</taxon>
        <taxon>Fungi</taxon>
        <taxon>Dikarya</taxon>
        <taxon>Ascomycota</taxon>
        <taxon>Pezizomycotina</taxon>
        <taxon>Leotiomycetes</taxon>
        <taxon>Helotiales</taxon>
        <taxon>Hyaloscyphaceae</taxon>
        <taxon>Hyaloscypha</taxon>
        <taxon>Hyaloscypha variabilis</taxon>
    </lineage>
</organism>
<evidence type="ECO:0000256" key="1">
    <source>
        <dbReference type="ARBA" id="ARBA00004123"/>
    </source>
</evidence>
<keyword evidence="5" id="KW-0539">Nucleus</keyword>
<dbReference type="InterPro" id="IPR036638">
    <property type="entry name" value="HLH_DNA-bd_sf"/>
</dbReference>
<evidence type="ECO:0000313" key="9">
    <source>
        <dbReference type="Proteomes" id="UP000235786"/>
    </source>
</evidence>
<evidence type="ECO:0000256" key="6">
    <source>
        <dbReference type="SAM" id="MobiDB-lite"/>
    </source>
</evidence>
<dbReference type="Proteomes" id="UP000235786">
    <property type="component" value="Unassembled WGS sequence"/>
</dbReference>
<feature type="domain" description="BHLH" evidence="7">
    <location>
        <begin position="381"/>
        <end position="432"/>
    </location>
</feature>
<dbReference type="Gene3D" id="4.10.280.10">
    <property type="entry name" value="Helix-loop-helix DNA-binding domain"/>
    <property type="match status" value="1"/>
</dbReference>